<accession>A0A4Y2D3A4</accession>
<sequence length="108" mass="12982">MPHSMIFVSIRSNRINSILRLLFTPRRLWKARRPPVEITFTKSFSLHPPLFNFLHHLQLDSLLSLPSNVKKALRRAPKLIDNWSKRSITSPRHQRKFQKHWKKTPTYF</sequence>
<proteinExistence type="predicted"/>
<reference evidence="1 2" key="1">
    <citation type="journal article" date="2019" name="Sci. Rep.">
        <title>Orb-weaving spider Araneus ventricosus genome elucidates the spidroin gene catalogue.</title>
        <authorList>
            <person name="Kono N."/>
            <person name="Nakamura H."/>
            <person name="Ohtoshi R."/>
            <person name="Moran D.A.P."/>
            <person name="Shinohara A."/>
            <person name="Yoshida Y."/>
            <person name="Fujiwara M."/>
            <person name="Mori M."/>
            <person name="Tomita M."/>
            <person name="Arakawa K."/>
        </authorList>
    </citation>
    <scope>NUCLEOTIDE SEQUENCE [LARGE SCALE GENOMIC DNA]</scope>
</reference>
<evidence type="ECO:0000313" key="1">
    <source>
        <dbReference type="EMBL" id="GBM10587.1"/>
    </source>
</evidence>
<name>A0A4Y2D3A4_ARAVE</name>
<organism evidence="1 2">
    <name type="scientific">Araneus ventricosus</name>
    <name type="common">Orbweaver spider</name>
    <name type="synonym">Epeira ventricosa</name>
    <dbReference type="NCBI Taxonomy" id="182803"/>
    <lineage>
        <taxon>Eukaryota</taxon>
        <taxon>Metazoa</taxon>
        <taxon>Ecdysozoa</taxon>
        <taxon>Arthropoda</taxon>
        <taxon>Chelicerata</taxon>
        <taxon>Arachnida</taxon>
        <taxon>Araneae</taxon>
        <taxon>Araneomorphae</taxon>
        <taxon>Entelegynae</taxon>
        <taxon>Araneoidea</taxon>
        <taxon>Araneidae</taxon>
        <taxon>Araneus</taxon>
    </lineage>
</organism>
<evidence type="ECO:0000313" key="2">
    <source>
        <dbReference type="Proteomes" id="UP000499080"/>
    </source>
</evidence>
<comment type="caution">
    <text evidence="1">The sequence shown here is derived from an EMBL/GenBank/DDBJ whole genome shotgun (WGS) entry which is preliminary data.</text>
</comment>
<gene>
    <name evidence="1" type="ORF">AVEN_21914_1</name>
</gene>
<dbReference type="AlphaFoldDB" id="A0A4Y2D3A4"/>
<keyword evidence="2" id="KW-1185">Reference proteome</keyword>
<dbReference type="EMBL" id="BGPR01000288">
    <property type="protein sequence ID" value="GBM10587.1"/>
    <property type="molecule type" value="Genomic_DNA"/>
</dbReference>
<dbReference type="Proteomes" id="UP000499080">
    <property type="component" value="Unassembled WGS sequence"/>
</dbReference>
<protein>
    <submittedName>
        <fullName evidence="1">Uncharacterized protein</fullName>
    </submittedName>
</protein>